<name>A0ABR2JGC5_9EUKA</name>
<evidence type="ECO:0000313" key="3">
    <source>
        <dbReference type="Proteomes" id="UP001470230"/>
    </source>
</evidence>
<feature type="coiled-coil region" evidence="1">
    <location>
        <begin position="324"/>
        <end position="355"/>
    </location>
</feature>
<gene>
    <name evidence="2" type="ORF">M9Y10_006472</name>
</gene>
<protein>
    <recommendedName>
        <fullName evidence="4">DUF4201 domain-containing protein</fullName>
    </recommendedName>
</protein>
<dbReference type="Proteomes" id="UP001470230">
    <property type="component" value="Unassembled WGS sequence"/>
</dbReference>
<evidence type="ECO:0000313" key="2">
    <source>
        <dbReference type="EMBL" id="KAK8876277.1"/>
    </source>
</evidence>
<organism evidence="2 3">
    <name type="scientific">Tritrichomonas musculus</name>
    <dbReference type="NCBI Taxonomy" id="1915356"/>
    <lineage>
        <taxon>Eukaryota</taxon>
        <taxon>Metamonada</taxon>
        <taxon>Parabasalia</taxon>
        <taxon>Tritrichomonadida</taxon>
        <taxon>Tritrichomonadidae</taxon>
        <taxon>Tritrichomonas</taxon>
    </lineage>
</organism>
<sequence>MENIEPNSQIFDRKVKYCQFRIQEAICLHDDEINRFTNRLNQYKALIHETKEKIDNLSRQIEEESESKQGERKRRQAELNVGIARIKASHHQSLQDLQKKQAEEIELIQQDFENSLNTLKQTSSFQSTKKIQEVESEIQKVQTQIETYKKETAKVEKQSIIIEHSNNEQYDGINLAVIDQLQQIIKTRSEERYKSLRQSREKLATCVETIEGMIRKHTIQVGELQNKLHELDEQYETDFQRLEDDQEYTLRSLKSHLLEAQKRTNRLLNAAKKLDYENQKQLRETIKDLEGMKQKCYTISEDVSGIDEQRMNQLKSLRSELPKLKRYQKKLDEILDDKRAENEELRRDIGKFRHMLRFGVNPGEVIE</sequence>
<reference evidence="2 3" key="1">
    <citation type="submission" date="2024-04" db="EMBL/GenBank/DDBJ databases">
        <title>Tritrichomonas musculus Genome.</title>
        <authorList>
            <person name="Alves-Ferreira E."/>
            <person name="Grigg M."/>
            <person name="Lorenzi H."/>
            <person name="Galac M."/>
        </authorList>
    </citation>
    <scope>NUCLEOTIDE SEQUENCE [LARGE SCALE GENOMIC DNA]</scope>
    <source>
        <strain evidence="2 3">EAF2021</strain>
    </source>
</reference>
<feature type="coiled-coil region" evidence="1">
    <location>
        <begin position="131"/>
        <end position="158"/>
    </location>
</feature>
<proteinExistence type="predicted"/>
<evidence type="ECO:0000256" key="1">
    <source>
        <dbReference type="SAM" id="Coils"/>
    </source>
</evidence>
<keyword evidence="1" id="KW-0175">Coiled coil</keyword>
<dbReference type="EMBL" id="JAPFFF010000012">
    <property type="protein sequence ID" value="KAK8876277.1"/>
    <property type="molecule type" value="Genomic_DNA"/>
</dbReference>
<evidence type="ECO:0008006" key="4">
    <source>
        <dbReference type="Google" id="ProtNLM"/>
    </source>
</evidence>
<keyword evidence="3" id="KW-1185">Reference proteome</keyword>
<accession>A0ABR2JGC5</accession>
<feature type="coiled-coil region" evidence="1">
    <location>
        <begin position="33"/>
        <end position="74"/>
    </location>
</feature>
<comment type="caution">
    <text evidence="2">The sequence shown here is derived from an EMBL/GenBank/DDBJ whole genome shotgun (WGS) entry which is preliminary data.</text>
</comment>